<reference evidence="1" key="1">
    <citation type="submission" date="2019-08" db="EMBL/GenBank/DDBJ databases">
        <authorList>
            <person name="Kucharzyk K."/>
            <person name="Murdoch R.W."/>
            <person name="Higgins S."/>
            <person name="Loffler F."/>
        </authorList>
    </citation>
    <scope>NUCLEOTIDE SEQUENCE</scope>
</reference>
<comment type="caution">
    <text evidence="1">The sequence shown here is derived from an EMBL/GenBank/DDBJ whole genome shotgun (WGS) entry which is preliminary data.</text>
</comment>
<evidence type="ECO:0000313" key="1">
    <source>
        <dbReference type="EMBL" id="MPN63373.1"/>
    </source>
</evidence>
<dbReference type="AlphaFoldDB" id="A0A645JVZ4"/>
<protein>
    <submittedName>
        <fullName evidence="1">Uncharacterized protein</fullName>
    </submittedName>
</protein>
<accession>A0A645JVZ4</accession>
<proteinExistence type="predicted"/>
<dbReference type="EMBL" id="VSSQ01142700">
    <property type="protein sequence ID" value="MPN63373.1"/>
    <property type="molecule type" value="Genomic_DNA"/>
</dbReference>
<name>A0A645JVZ4_9ZZZZ</name>
<organism evidence="1">
    <name type="scientific">bioreactor metagenome</name>
    <dbReference type="NCBI Taxonomy" id="1076179"/>
    <lineage>
        <taxon>unclassified sequences</taxon>
        <taxon>metagenomes</taxon>
        <taxon>ecological metagenomes</taxon>
    </lineage>
</organism>
<sequence length="73" mass="7566">MHGDAAVAARGHPHGNGNQLACLGIEMTGLLARAGQGLVALHGAWTQLGKLSQPACQFLAVFVPVQHCLLLVE</sequence>
<gene>
    <name evidence="1" type="ORF">SDC9_211131</name>
</gene>